<dbReference type="EMBL" id="MFKV01000016">
    <property type="protein sequence ID" value="OGG50238.1"/>
    <property type="molecule type" value="Genomic_DNA"/>
</dbReference>
<keyword evidence="1" id="KW-0812">Transmembrane</keyword>
<dbReference type="InterPro" id="IPR012902">
    <property type="entry name" value="N_methyl_site"/>
</dbReference>
<organism evidence="2 3">
    <name type="scientific">Candidatus Kaiserbacteria bacterium RIFCSPHIGHO2_01_FULL_54_36</name>
    <dbReference type="NCBI Taxonomy" id="1798482"/>
    <lineage>
        <taxon>Bacteria</taxon>
        <taxon>Candidatus Kaiseribacteriota</taxon>
    </lineage>
</organism>
<evidence type="ECO:0008006" key="4">
    <source>
        <dbReference type="Google" id="ProtNLM"/>
    </source>
</evidence>
<gene>
    <name evidence="2" type="ORF">A2763_04650</name>
</gene>
<evidence type="ECO:0000313" key="3">
    <source>
        <dbReference type="Proteomes" id="UP000178370"/>
    </source>
</evidence>
<protein>
    <recommendedName>
        <fullName evidence="4">Prepilin-type N-terminal cleavage/methylation domain-containing protein</fullName>
    </recommendedName>
</protein>
<feature type="transmembrane region" description="Helical" evidence="1">
    <location>
        <begin position="12"/>
        <end position="38"/>
    </location>
</feature>
<dbReference type="Proteomes" id="UP000178370">
    <property type="component" value="Unassembled WGS sequence"/>
</dbReference>
<comment type="caution">
    <text evidence="2">The sequence shown here is derived from an EMBL/GenBank/DDBJ whole genome shotgun (WGS) entry which is preliminary data.</text>
</comment>
<name>A0A1F6CMD3_9BACT</name>
<reference evidence="2 3" key="1">
    <citation type="journal article" date="2016" name="Nat. Commun.">
        <title>Thousands of microbial genomes shed light on interconnected biogeochemical processes in an aquifer system.</title>
        <authorList>
            <person name="Anantharaman K."/>
            <person name="Brown C.T."/>
            <person name="Hug L.A."/>
            <person name="Sharon I."/>
            <person name="Castelle C.J."/>
            <person name="Probst A.J."/>
            <person name="Thomas B.C."/>
            <person name="Singh A."/>
            <person name="Wilkins M.J."/>
            <person name="Karaoz U."/>
            <person name="Brodie E.L."/>
            <person name="Williams K.H."/>
            <person name="Hubbard S.S."/>
            <person name="Banfield J.F."/>
        </authorList>
    </citation>
    <scope>NUCLEOTIDE SEQUENCE [LARGE SCALE GENOMIC DNA]</scope>
</reference>
<evidence type="ECO:0000313" key="2">
    <source>
        <dbReference type="EMBL" id="OGG50238.1"/>
    </source>
</evidence>
<dbReference type="AlphaFoldDB" id="A0A1F6CMD3"/>
<keyword evidence="1" id="KW-0472">Membrane</keyword>
<dbReference type="STRING" id="1798482.A2763_04650"/>
<proteinExistence type="predicted"/>
<evidence type="ECO:0000256" key="1">
    <source>
        <dbReference type="SAM" id="Phobius"/>
    </source>
</evidence>
<keyword evidence="1" id="KW-1133">Transmembrane helix</keyword>
<accession>A0A1F6CMD3</accession>
<dbReference type="PROSITE" id="PS00409">
    <property type="entry name" value="PROKAR_NTER_METHYL"/>
    <property type="match status" value="1"/>
</dbReference>
<sequence length="200" mass="21873">MTRKNYLYSGMTLIETLVWIAVFISAMTALMSSVLYFYRTSNYTIQQASATASAQRGIDLMIRTIREASYASNGAYPIVSIANNDFVFYADIDADLGIERVHYYVSGNTLQKGVVEPSGDPPVYSGAEATSTISQDVRNIAQSSSLFAYYDKDGTLISNFTKIGDVRYVSANLLVDVDPNKSPIPLSLKSSAALRNLIGK</sequence>